<feature type="compositionally biased region" description="Basic and acidic residues" evidence="1">
    <location>
        <begin position="210"/>
        <end position="219"/>
    </location>
</feature>
<comment type="caution">
    <text evidence="2">The sequence shown here is derived from an EMBL/GenBank/DDBJ whole genome shotgun (WGS) entry which is preliminary data.</text>
</comment>
<dbReference type="InterPro" id="IPR012677">
    <property type="entry name" value="Nucleotide-bd_a/b_plait_sf"/>
</dbReference>
<evidence type="ECO:0008006" key="4">
    <source>
        <dbReference type="Google" id="ProtNLM"/>
    </source>
</evidence>
<keyword evidence="3" id="KW-1185">Reference proteome</keyword>
<dbReference type="PANTHER" id="PTHR23204">
    <property type="entry name" value="CLEAVAGE AND POLYADENYLATION SPECIFIC FACTOR"/>
    <property type="match status" value="1"/>
</dbReference>
<feature type="compositionally biased region" description="Low complexity" evidence="1">
    <location>
        <begin position="171"/>
        <end position="183"/>
    </location>
</feature>
<feature type="compositionally biased region" description="Basic and acidic residues" evidence="1">
    <location>
        <begin position="186"/>
        <end position="200"/>
    </location>
</feature>
<dbReference type="Proteomes" id="UP000038010">
    <property type="component" value="Unassembled WGS sequence"/>
</dbReference>
<dbReference type="EMBL" id="LFJN01000003">
    <property type="protein sequence ID" value="KPI44638.1"/>
    <property type="molecule type" value="Genomic_DNA"/>
</dbReference>
<accession>A0A0N0NR38</accession>
<dbReference type="Gene3D" id="3.30.70.330">
    <property type="match status" value="1"/>
</dbReference>
<sequence length="349" mass="37866">MGSEQDRFEPAAASDNLEQHAPDVIQSADDLDDDEHTFTVDEPEPEPQNQLPSPMSQKGTMHNTSPQLSLPERPQGVKRKSTSDERTVDPEATTALIISDLHWWTTEDEIRSWTNQVNAELDLKELSFSEHKVNGKSKGQVYLLFRSAGASTAVKHKVETLTDGTSQNRKFSVSFSNPSSNPFKTLPKDAPARSKEERSSRGAYNNTGHSKGDYLDRGSFRGRGRGGYDRGGGNRNFSGPSTNGGFNSNNNIYGNNMNAGSNFAFTGRGGMVAGNMRAGTMNMRGGRGAAMNSAMMMGSMGMPAMGMNPMMAGMGMQGFQGHQFGAPMYQQAGFGGEWAQPGAKRQRLD</sequence>
<evidence type="ECO:0000313" key="3">
    <source>
        <dbReference type="Proteomes" id="UP000038010"/>
    </source>
</evidence>
<dbReference type="STRING" id="1664694.A0A0N0NR38"/>
<organism evidence="2 3">
    <name type="scientific">Cyphellophora attinorum</name>
    <dbReference type="NCBI Taxonomy" id="1664694"/>
    <lineage>
        <taxon>Eukaryota</taxon>
        <taxon>Fungi</taxon>
        <taxon>Dikarya</taxon>
        <taxon>Ascomycota</taxon>
        <taxon>Pezizomycotina</taxon>
        <taxon>Eurotiomycetes</taxon>
        <taxon>Chaetothyriomycetidae</taxon>
        <taxon>Chaetothyriales</taxon>
        <taxon>Cyphellophoraceae</taxon>
        <taxon>Cyphellophora</taxon>
    </lineage>
</organism>
<dbReference type="VEuPathDB" id="FungiDB:AB675_8569"/>
<dbReference type="RefSeq" id="XP_018004601.1">
    <property type="nucleotide sequence ID" value="XM_018149024.1"/>
</dbReference>
<dbReference type="GO" id="GO:0005634">
    <property type="term" value="C:nucleus"/>
    <property type="evidence" value="ECO:0007669"/>
    <property type="project" value="UniProtKB-SubCell"/>
</dbReference>
<feature type="region of interest" description="Disordered" evidence="1">
    <location>
        <begin position="168"/>
        <end position="245"/>
    </location>
</feature>
<dbReference type="OrthoDB" id="10065185at2759"/>
<dbReference type="InterPro" id="IPR034772">
    <property type="entry name" value="CPSF6/7"/>
</dbReference>
<feature type="compositionally biased region" description="Polar residues" evidence="1">
    <location>
        <begin position="47"/>
        <end position="68"/>
    </location>
</feature>
<proteinExistence type="predicted"/>
<protein>
    <recommendedName>
        <fullName evidence="4">RRM domain-containing protein</fullName>
    </recommendedName>
</protein>
<feature type="compositionally biased region" description="Low complexity" evidence="1">
    <location>
        <begin position="235"/>
        <end position="245"/>
    </location>
</feature>
<dbReference type="GO" id="GO:0003676">
    <property type="term" value="F:nucleic acid binding"/>
    <property type="evidence" value="ECO:0007669"/>
    <property type="project" value="InterPro"/>
</dbReference>
<feature type="compositionally biased region" description="Acidic residues" evidence="1">
    <location>
        <begin position="29"/>
        <end position="45"/>
    </location>
</feature>
<dbReference type="GO" id="GO:0006397">
    <property type="term" value="P:mRNA processing"/>
    <property type="evidence" value="ECO:0007669"/>
    <property type="project" value="UniProtKB-KW"/>
</dbReference>
<dbReference type="InterPro" id="IPR035979">
    <property type="entry name" value="RBD_domain_sf"/>
</dbReference>
<evidence type="ECO:0000313" key="2">
    <source>
        <dbReference type="EMBL" id="KPI44638.1"/>
    </source>
</evidence>
<gene>
    <name evidence="2" type="ORF">AB675_8569</name>
</gene>
<evidence type="ECO:0000256" key="1">
    <source>
        <dbReference type="SAM" id="MobiDB-lite"/>
    </source>
</evidence>
<reference evidence="2 3" key="1">
    <citation type="submission" date="2015-06" db="EMBL/GenBank/DDBJ databases">
        <title>Draft genome of the ant-associated black yeast Phialophora attae CBS 131958.</title>
        <authorList>
            <person name="Moreno L.F."/>
            <person name="Stielow B.J."/>
            <person name="de Hoog S."/>
            <person name="Vicente V.A."/>
            <person name="Weiss V.A."/>
            <person name="de Vries M."/>
            <person name="Cruz L.M."/>
            <person name="Souza E.M."/>
        </authorList>
    </citation>
    <scope>NUCLEOTIDE SEQUENCE [LARGE SCALE GENOMIC DNA]</scope>
    <source>
        <strain evidence="2 3">CBS 131958</strain>
    </source>
</reference>
<dbReference type="GeneID" id="28740904"/>
<dbReference type="SUPFAM" id="SSF54928">
    <property type="entry name" value="RNA-binding domain, RBD"/>
    <property type="match status" value="1"/>
</dbReference>
<dbReference type="AlphaFoldDB" id="A0A0N0NR38"/>
<name>A0A0N0NR38_9EURO</name>
<feature type="region of interest" description="Disordered" evidence="1">
    <location>
        <begin position="1"/>
        <end position="91"/>
    </location>
</feature>